<dbReference type="SUPFAM" id="SSF69255">
    <property type="entry name" value="gp5 N-terminal domain-like"/>
    <property type="match status" value="1"/>
</dbReference>
<dbReference type="AlphaFoldDB" id="A0A7K1U1Y2"/>
<comment type="caution">
    <text evidence="2">The sequence shown here is derived from an EMBL/GenBank/DDBJ whole genome shotgun (WGS) entry which is preliminary data.</text>
</comment>
<dbReference type="NCBIfam" id="TIGR01646">
    <property type="entry name" value="vgr_GE"/>
    <property type="match status" value="1"/>
</dbReference>
<dbReference type="SUPFAM" id="SSF69279">
    <property type="entry name" value="Phage tail proteins"/>
    <property type="match status" value="1"/>
</dbReference>
<dbReference type="InterPro" id="IPR037026">
    <property type="entry name" value="Vgr_OB-fold_dom_sf"/>
</dbReference>
<gene>
    <name evidence="2" type="primary">vgrG</name>
    <name evidence="2" type="ORF">GO493_08620</name>
</gene>
<reference evidence="2 3" key="1">
    <citation type="submission" date="2019-12" db="EMBL/GenBank/DDBJ databases">
        <title>Chitinophaga sp. strain ysch24 (GDMCC 1.1355), whole genome shotgun sequence.</title>
        <authorList>
            <person name="Zhang X."/>
        </authorList>
    </citation>
    <scope>NUCLEOTIDE SEQUENCE [LARGE SCALE GENOMIC DNA]</scope>
    <source>
        <strain evidence="3">ysch24</strain>
    </source>
</reference>
<dbReference type="Pfam" id="PF04717">
    <property type="entry name" value="Phage_base_V"/>
    <property type="match status" value="1"/>
</dbReference>
<dbReference type="InterPro" id="IPR006531">
    <property type="entry name" value="Gp5/Vgr_OB"/>
</dbReference>
<dbReference type="InterPro" id="IPR006533">
    <property type="entry name" value="T6SS_Vgr_RhsGE"/>
</dbReference>
<dbReference type="Proteomes" id="UP000461730">
    <property type="component" value="Unassembled WGS sequence"/>
</dbReference>
<evidence type="ECO:0000313" key="2">
    <source>
        <dbReference type="EMBL" id="MVT08320.1"/>
    </source>
</evidence>
<protein>
    <submittedName>
        <fullName evidence="2">Type VI secretion system tip protein VgrG</fullName>
    </submittedName>
</protein>
<sequence length="596" mass="65116">MADAEQIAKDERNIPTPGEFDYTSVEIFINGSKVDNPAYNLRAVSVVKEANLIPLARITLLDGDTSGEKFAASESADFIPGNKIELKVGRDKEKNSVFKGVIIKHSIRANENGGAFLQLDCRDEAVSLTLGRKNKYFRDIKDSDALQQVLGSKAGSIAATDVQLKELVQYYCTDWDFVLSRAQMNGCLLMVNDGKVNMVRPELAGSPVLTIVYGATIEEFEAEIDARTQWQKASASSWSYKDQALKQSETSSVSFKEAGNISGSELAKIVAPETAELRHSGLVSEPELKAWTEAFMLKSRMSKIRGRVKIKGSPATKPGDTIELKGLGNRFNGLVYVSGVRHEYVDGIWSTHLQFGVSPEWFHHKPDIIETPAAGLLPAVHGLQVGIVVQLENDPDGEHRIQVKIPVIDNQEKGTWARVASLDAGNDRGYFFRPEIGDEVIVGFINDDPRFAVVVGMLHSSNKPAPVQAKDDNHIKGLVTRSKMKTMYDDENKVMRMETPAGNFIELSEKDKAITIQDQHGNSVKMEAAGITIKSAKDIKMEATGSFSLKAGTDIKIEGASISGKAQTKLEMNGMASAKVESAAMLELKGGIVKIN</sequence>
<accession>A0A7K1U1Y2</accession>
<keyword evidence="3" id="KW-1185">Reference proteome</keyword>
<evidence type="ECO:0000313" key="3">
    <source>
        <dbReference type="Proteomes" id="UP000461730"/>
    </source>
</evidence>
<name>A0A7K1U1Y2_9BACT</name>
<feature type="domain" description="Gp5/Type VI secretion system Vgr protein OB-fold" evidence="1">
    <location>
        <begin position="385"/>
        <end position="459"/>
    </location>
</feature>
<dbReference type="RefSeq" id="WP_157305741.1">
    <property type="nucleotide sequence ID" value="NZ_WRXN01000003.1"/>
</dbReference>
<evidence type="ECO:0000259" key="1">
    <source>
        <dbReference type="Pfam" id="PF04717"/>
    </source>
</evidence>
<dbReference type="EMBL" id="WRXN01000003">
    <property type="protein sequence ID" value="MVT08320.1"/>
    <property type="molecule type" value="Genomic_DNA"/>
</dbReference>
<proteinExistence type="predicted"/>
<dbReference type="Gene3D" id="2.40.50.230">
    <property type="entry name" value="Gp5 N-terminal domain"/>
    <property type="match status" value="1"/>
</dbReference>
<organism evidence="2 3">
    <name type="scientific">Chitinophaga tropicalis</name>
    <dbReference type="NCBI Taxonomy" id="2683588"/>
    <lineage>
        <taxon>Bacteria</taxon>
        <taxon>Pseudomonadati</taxon>
        <taxon>Bacteroidota</taxon>
        <taxon>Chitinophagia</taxon>
        <taxon>Chitinophagales</taxon>
        <taxon>Chitinophagaceae</taxon>
        <taxon>Chitinophaga</taxon>
    </lineage>
</organism>